<gene>
    <name evidence="1" type="ORF">E2C01_088455</name>
</gene>
<reference evidence="1 2" key="1">
    <citation type="submission" date="2019-05" db="EMBL/GenBank/DDBJ databases">
        <title>Another draft genome of Portunus trituberculatus and its Hox gene families provides insights of decapod evolution.</title>
        <authorList>
            <person name="Jeong J.-H."/>
            <person name="Song I."/>
            <person name="Kim S."/>
            <person name="Choi T."/>
            <person name="Kim D."/>
            <person name="Ryu S."/>
            <person name="Kim W."/>
        </authorList>
    </citation>
    <scope>NUCLEOTIDE SEQUENCE [LARGE SCALE GENOMIC DNA]</scope>
    <source>
        <tissue evidence="1">Muscle</tissue>
    </source>
</reference>
<dbReference type="AlphaFoldDB" id="A0A5B7J683"/>
<name>A0A5B7J683_PORTR</name>
<keyword evidence="2" id="KW-1185">Reference proteome</keyword>
<organism evidence="1 2">
    <name type="scientific">Portunus trituberculatus</name>
    <name type="common">Swimming crab</name>
    <name type="synonym">Neptunus trituberculatus</name>
    <dbReference type="NCBI Taxonomy" id="210409"/>
    <lineage>
        <taxon>Eukaryota</taxon>
        <taxon>Metazoa</taxon>
        <taxon>Ecdysozoa</taxon>
        <taxon>Arthropoda</taxon>
        <taxon>Crustacea</taxon>
        <taxon>Multicrustacea</taxon>
        <taxon>Malacostraca</taxon>
        <taxon>Eumalacostraca</taxon>
        <taxon>Eucarida</taxon>
        <taxon>Decapoda</taxon>
        <taxon>Pleocyemata</taxon>
        <taxon>Brachyura</taxon>
        <taxon>Eubrachyura</taxon>
        <taxon>Portunoidea</taxon>
        <taxon>Portunidae</taxon>
        <taxon>Portuninae</taxon>
        <taxon>Portunus</taxon>
    </lineage>
</organism>
<protein>
    <submittedName>
        <fullName evidence="1">Uncharacterized protein</fullName>
    </submittedName>
</protein>
<accession>A0A5B7J683</accession>
<dbReference type="Proteomes" id="UP000324222">
    <property type="component" value="Unassembled WGS sequence"/>
</dbReference>
<evidence type="ECO:0000313" key="1">
    <source>
        <dbReference type="EMBL" id="MPC93331.1"/>
    </source>
</evidence>
<proteinExistence type="predicted"/>
<comment type="caution">
    <text evidence="1">The sequence shown here is derived from an EMBL/GenBank/DDBJ whole genome shotgun (WGS) entry which is preliminary data.</text>
</comment>
<dbReference type="EMBL" id="VSRR010094516">
    <property type="protein sequence ID" value="MPC93331.1"/>
    <property type="molecule type" value="Genomic_DNA"/>
</dbReference>
<sequence length="31" mass="3520">MRCRCLRCARRPSTVPRRLLFMAPVSSGSVI</sequence>
<evidence type="ECO:0000313" key="2">
    <source>
        <dbReference type="Proteomes" id="UP000324222"/>
    </source>
</evidence>